<evidence type="ECO:0000313" key="2">
    <source>
        <dbReference type="EMBL" id="MDP2521677.1"/>
    </source>
</evidence>
<evidence type="ECO:0000313" key="1">
    <source>
        <dbReference type="EMBL" id="MDO6452686.1"/>
    </source>
</evidence>
<gene>
    <name evidence="1" type="ORF">Q4490_03825</name>
    <name evidence="2" type="ORF">Q8W30_03750</name>
</gene>
<proteinExistence type="predicted"/>
<protein>
    <recommendedName>
        <fullName evidence="5">CopG family transcriptional regulator</fullName>
    </recommendedName>
</protein>
<sequence length="56" mass="6535">MGDKKKAKNSQLVIRINDTERERFVSLCDELDTSAAREVRRFIRDFIAEHETPNQG</sequence>
<dbReference type="EMBL" id="JAUOPG010000002">
    <property type="protein sequence ID" value="MDO6452686.1"/>
    <property type="molecule type" value="Genomic_DNA"/>
</dbReference>
<keyword evidence="4" id="KW-1185">Reference proteome</keyword>
<dbReference type="AlphaFoldDB" id="A0AAW7XG37"/>
<organism evidence="1 3">
    <name type="scientific">Neptunomonas phycophila</name>
    <dbReference type="NCBI Taxonomy" id="1572645"/>
    <lineage>
        <taxon>Bacteria</taxon>
        <taxon>Pseudomonadati</taxon>
        <taxon>Pseudomonadota</taxon>
        <taxon>Gammaproteobacteria</taxon>
        <taxon>Oceanospirillales</taxon>
        <taxon>Oceanospirillaceae</taxon>
        <taxon>Neptunomonas</taxon>
    </lineage>
</organism>
<dbReference type="EMBL" id="JAUYVO010000002">
    <property type="protein sequence ID" value="MDP2521677.1"/>
    <property type="molecule type" value="Genomic_DNA"/>
</dbReference>
<dbReference type="Proteomes" id="UP001177341">
    <property type="component" value="Unassembled WGS sequence"/>
</dbReference>
<evidence type="ECO:0008006" key="5">
    <source>
        <dbReference type="Google" id="ProtNLM"/>
    </source>
</evidence>
<dbReference type="RefSeq" id="WP_170870342.1">
    <property type="nucleotide sequence ID" value="NZ_CAXHZV010000002.1"/>
</dbReference>
<evidence type="ECO:0000313" key="3">
    <source>
        <dbReference type="Proteomes" id="UP001169862"/>
    </source>
</evidence>
<comment type="caution">
    <text evidence="1">The sequence shown here is derived from an EMBL/GenBank/DDBJ whole genome shotgun (WGS) entry which is preliminary data.</text>
</comment>
<dbReference type="GeneID" id="89456968"/>
<reference evidence="1" key="1">
    <citation type="submission" date="2023-07" db="EMBL/GenBank/DDBJ databases">
        <title>Genome content predicts the carbon catabolic preferences of heterotrophic bacteria.</title>
        <authorList>
            <person name="Gralka M."/>
        </authorList>
    </citation>
    <scope>NUCLEOTIDE SEQUENCE</scope>
    <source>
        <strain evidence="2">5G01</strain>
        <strain evidence="1">I2M16</strain>
    </source>
</reference>
<name>A0AAW7XG37_9GAMM</name>
<evidence type="ECO:0000313" key="4">
    <source>
        <dbReference type="Proteomes" id="UP001177341"/>
    </source>
</evidence>
<dbReference type="Proteomes" id="UP001169862">
    <property type="component" value="Unassembled WGS sequence"/>
</dbReference>
<accession>A0AAW7XG37</accession>